<organism evidence="2 3">
    <name type="scientific">Carpediemonas membranifera</name>
    <dbReference type="NCBI Taxonomy" id="201153"/>
    <lineage>
        <taxon>Eukaryota</taxon>
        <taxon>Metamonada</taxon>
        <taxon>Carpediemonas-like organisms</taxon>
        <taxon>Carpediemonas</taxon>
    </lineage>
</organism>
<reference evidence="2" key="1">
    <citation type="submission" date="2021-05" db="EMBL/GenBank/DDBJ databases">
        <title>A free-living protist that lacks canonical eukaryotic 1 DNA replication and segregation systems.</title>
        <authorList>
            <person name="Salas-Leiva D.E."/>
            <person name="Tromer E.C."/>
            <person name="Curtis B.A."/>
            <person name="Jerlstrom-Hultqvist J."/>
            <person name="Kolisko M."/>
            <person name="Yi Z."/>
            <person name="Salas-Leiva J.S."/>
            <person name="Gallot-Lavallee L."/>
            <person name="Kops G.J.P.L."/>
            <person name="Archibald J.M."/>
            <person name="Simpson A.G.B."/>
            <person name="Roger A.J."/>
        </authorList>
    </citation>
    <scope>NUCLEOTIDE SEQUENCE</scope>
    <source>
        <strain evidence="2">BICM</strain>
    </source>
</reference>
<dbReference type="EMBL" id="JAHDYR010000055">
    <property type="protein sequence ID" value="KAG9391359.1"/>
    <property type="molecule type" value="Genomic_DNA"/>
</dbReference>
<keyword evidence="2" id="KW-0645">Protease</keyword>
<evidence type="ECO:0000313" key="2">
    <source>
        <dbReference type="EMBL" id="KAG9391359.1"/>
    </source>
</evidence>
<evidence type="ECO:0000313" key="3">
    <source>
        <dbReference type="Proteomes" id="UP000717585"/>
    </source>
</evidence>
<accession>A0A8J6DY17</accession>
<protein>
    <submittedName>
        <fullName evidence="2">Aspartyl protease</fullName>
    </submittedName>
</protein>
<name>A0A8J6DY17_9EUKA</name>
<dbReference type="GO" id="GO:0006508">
    <property type="term" value="P:proteolysis"/>
    <property type="evidence" value="ECO:0007669"/>
    <property type="project" value="UniProtKB-KW"/>
</dbReference>
<evidence type="ECO:0000256" key="1">
    <source>
        <dbReference type="SAM" id="MobiDB-lite"/>
    </source>
</evidence>
<keyword evidence="2" id="KW-0378">Hydrolase</keyword>
<dbReference type="Proteomes" id="UP000717585">
    <property type="component" value="Unassembled WGS sequence"/>
</dbReference>
<feature type="compositionally biased region" description="Low complexity" evidence="1">
    <location>
        <begin position="542"/>
        <end position="563"/>
    </location>
</feature>
<sequence>MTTLMPHDIKAEVARRLEGYTNSIELPLQRIFDAIEQGRLNDAAVVQDVKLTQQVLALVAHCQVALAGVRAHLKLGRKRLTDGDIVSAAIRGRDITLGGSSPGNGHYSAALVAAVRTAGGVKSDTTARGYLNRLLVLVLAPDYFRVAVYGISRRIPAPNDFWATLVSESQCSLCKQIYLRKPTMAQYRYSASTESHSGLSVIDVSSLTTGYEIWLREVGNVKRPRSFPHAFTAKTLELLQATWRPTSTFPTFESFWDSLIPDVVSQAQHAKQEPDRHATSCRARYRAIIDALQDDLFLLCAAAANTYKDSPLLDPAMRRMQAVYDRAEAKLNDKLASLCTASHDRHEADPDATLTFATLTNPLDDKPARSAADVARIVNSLPSAATAAPSAPVSVRDQLRAEARTILPHLYLTLMPTLDRGARLKAITSKGTQLYGQNAAHRLNTLRLQKACDGYNPVVEADGYHKIPDSALRAAVRSVALKGYDDDAIPLYEALIERDSDGNWRPARDCIDALSTLETDHLGQIVVPWQAYAVTNKTNNKSPPSSATASATDASSSSSTGKA</sequence>
<keyword evidence="3" id="KW-1185">Reference proteome</keyword>
<comment type="caution">
    <text evidence="2">The sequence shown here is derived from an EMBL/GenBank/DDBJ whole genome shotgun (WGS) entry which is preliminary data.</text>
</comment>
<gene>
    <name evidence="2" type="ORF">J8273_7571</name>
</gene>
<dbReference type="GO" id="GO:0008233">
    <property type="term" value="F:peptidase activity"/>
    <property type="evidence" value="ECO:0007669"/>
    <property type="project" value="UniProtKB-KW"/>
</dbReference>
<feature type="region of interest" description="Disordered" evidence="1">
    <location>
        <begin position="537"/>
        <end position="563"/>
    </location>
</feature>
<dbReference type="AlphaFoldDB" id="A0A8J6DY17"/>
<proteinExistence type="predicted"/>